<keyword evidence="2" id="KW-0472">Membrane</keyword>
<feature type="region of interest" description="Disordered" evidence="1">
    <location>
        <begin position="266"/>
        <end position="285"/>
    </location>
</feature>
<feature type="compositionally biased region" description="Basic and acidic residues" evidence="1">
    <location>
        <begin position="720"/>
        <end position="736"/>
    </location>
</feature>
<protein>
    <submittedName>
        <fullName evidence="3">Uncharacterized protein</fullName>
    </submittedName>
</protein>
<dbReference type="AlphaFoldDB" id="A0AAV9WSU2"/>
<dbReference type="EMBL" id="JAVHJO010000019">
    <property type="protein sequence ID" value="KAK6523198.1"/>
    <property type="molecule type" value="Genomic_DNA"/>
</dbReference>
<proteinExistence type="predicted"/>
<dbReference type="Proteomes" id="UP001365542">
    <property type="component" value="Unassembled WGS sequence"/>
</dbReference>
<keyword evidence="2" id="KW-1133">Transmembrane helix</keyword>
<organism evidence="3 4">
    <name type="scientific">Orbilia ellipsospora</name>
    <dbReference type="NCBI Taxonomy" id="2528407"/>
    <lineage>
        <taxon>Eukaryota</taxon>
        <taxon>Fungi</taxon>
        <taxon>Dikarya</taxon>
        <taxon>Ascomycota</taxon>
        <taxon>Pezizomycotina</taxon>
        <taxon>Orbiliomycetes</taxon>
        <taxon>Orbiliales</taxon>
        <taxon>Orbiliaceae</taxon>
        <taxon>Orbilia</taxon>
    </lineage>
</organism>
<feature type="compositionally biased region" description="Polar residues" evidence="1">
    <location>
        <begin position="513"/>
        <end position="528"/>
    </location>
</feature>
<reference evidence="3 4" key="1">
    <citation type="submission" date="2019-10" db="EMBL/GenBank/DDBJ databases">
        <authorList>
            <person name="Palmer J.M."/>
        </authorList>
    </citation>
    <scope>NUCLEOTIDE SEQUENCE [LARGE SCALE GENOMIC DNA]</scope>
    <source>
        <strain evidence="3 4">TWF694</strain>
    </source>
</reference>
<accession>A0AAV9WSU2</accession>
<keyword evidence="2" id="KW-0812">Transmembrane</keyword>
<evidence type="ECO:0000256" key="2">
    <source>
        <dbReference type="SAM" id="Phobius"/>
    </source>
</evidence>
<feature type="region of interest" description="Disordered" evidence="1">
    <location>
        <begin position="1"/>
        <end position="47"/>
    </location>
</feature>
<sequence>MGSDPQPRKSFQAPRQSIPGFTPDFNPKAVQEAAQKPKPPKPAPTGPFIDAVPAGKYHVAAGMSMETHLKRQAHIQFAKRTVKMVKAARWTVLLARIMQLVAAIGLIVLLITLRGMDDLNGWIMRVPPGVAILHVLYSIYHHARDPKERPPASSASYALFATAIDCCIIPFYVFIGLWTWEQHQDMIRDPLNSANWVSIFNTGDIDLAHLMVFVVFCLACAGGGLMVLTAILTLWLSVTFRRISRMPPDMNPLDDTTYLSLTTRPSSKRFSKSTNASEESLDREKHRSVPFLEVRTNNGSLNWEFTGSKTALDLPDLSASGTGAPLLPPSHRFDNPSRRNSQETSRSAPNSPGNRRSQGYYSDGKEQFRGEILGVAPKPPRQTYKQRPNEWWSAANLPATLPGFHGNSQNQRYSTISQSEEDPRASRNTFGRAPQHTTDAPRTPPHASSYAGSISNISAPSMTSTVPIPIPVNPNNRHSVNGPPAQMSTPPQGMTLGTLGTFATDLAPRPLSFPTNRSAPGSPQKNSFPQQPQQHYPNHQHRNSTQSVGRIPYTRSNTMASSDSAFSPPKSAPNGALHVSQLLNNYPRPPPQTSLTPPQMSPTKTVSGTRMVDNFGNAVFNQQPSPNNRHSMGPTMGVITPVNSAPSSPTKQQPPHQRQESPAGSVRDKKKKYENLAQSSPGRSTSWEKKQQQQAQLLAGESAPKTPKIKKMHAGRRKSLKELHDEREREREKEGTTRVVSNSGADFSHMFGANQGMRGRVISGSQIV</sequence>
<feature type="compositionally biased region" description="Polar residues" evidence="1">
    <location>
        <begin position="619"/>
        <end position="630"/>
    </location>
</feature>
<evidence type="ECO:0000313" key="4">
    <source>
        <dbReference type="Proteomes" id="UP001365542"/>
    </source>
</evidence>
<feature type="compositionally biased region" description="Low complexity" evidence="1">
    <location>
        <begin position="27"/>
        <end position="36"/>
    </location>
</feature>
<feature type="compositionally biased region" description="Low complexity" evidence="1">
    <location>
        <begin position="593"/>
        <end position="603"/>
    </location>
</feature>
<feature type="transmembrane region" description="Helical" evidence="2">
    <location>
        <begin position="93"/>
        <end position="116"/>
    </location>
</feature>
<feature type="compositionally biased region" description="Polar residues" evidence="1">
    <location>
        <begin position="641"/>
        <end position="662"/>
    </location>
</feature>
<comment type="caution">
    <text evidence="3">The sequence shown here is derived from an EMBL/GenBank/DDBJ whole genome shotgun (WGS) entry which is preliminary data.</text>
</comment>
<feature type="region of interest" description="Disordered" evidence="1">
    <location>
        <begin position="619"/>
        <end position="752"/>
    </location>
</feature>
<feature type="transmembrane region" description="Helical" evidence="2">
    <location>
        <begin position="210"/>
        <end position="236"/>
    </location>
</feature>
<feature type="region of interest" description="Disordered" evidence="1">
    <location>
        <begin position="314"/>
        <end position="362"/>
    </location>
</feature>
<evidence type="ECO:0000313" key="3">
    <source>
        <dbReference type="EMBL" id="KAK6523198.1"/>
    </source>
</evidence>
<feature type="compositionally biased region" description="Polar residues" evidence="1">
    <location>
        <begin position="406"/>
        <end position="418"/>
    </location>
</feature>
<gene>
    <name evidence="3" type="ORF">TWF694_006092</name>
</gene>
<feature type="region of interest" description="Disordered" evidence="1">
    <location>
        <begin position="402"/>
        <end position="605"/>
    </location>
</feature>
<name>A0AAV9WSU2_9PEZI</name>
<feature type="compositionally biased region" description="Polar residues" evidence="1">
    <location>
        <begin position="342"/>
        <end position="360"/>
    </location>
</feature>
<feature type="compositionally biased region" description="Basic and acidic residues" evidence="1">
    <location>
        <begin position="331"/>
        <end position="341"/>
    </location>
</feature>
<evidence type="ECO:0000256" key="1">
    <source>
        <dbReference type="SAM" id="MobiDB-lite"/>
    </source>
</evidence>
<feature type="compositionally biased region" description="Basic residues" evidence="1">
    <location>
        <begin position="707"/>
        <end position="719"/>
    </location>
</feature>
<feature type="transmembrane region" description="Helical" evidence="2">
    <location>
        <begin position="155"/>
        <end position="180"/>
    </location>
</feature>
<keyword evidence="4" id="KW-1185">Reference proteome</keyword>
<feature type="compositionally biased region" description="Polar residues" evidence="1">
    <location>
        <begin position="450"/>
        <end position="465"/>
    </location>
</feature>
<feature type="compositionally biased region" description="Polar residues" evidence="1">
    <location>
        <begin position="676"/>
        <end position="685"/>
    </location>
</feature>
<feature type="compositionally biased region" description="Polar residues" evidence="1">
    <location>
        <begin position="543"/>
        <end position="565"/>
    </location>
</feature>